<organism evidence="1 2">
    <name type="scientific">Prunus yedoensis var. nudiflora</name>
    <dbReference type="NCBI Taxonomy" id="2094558"/>
    <lineage>
        <taxon>Eukaryota</taxon>
        <taxon>Viridiplantae</taxon>
        <taxon>Streptophyta</taxon>
        <taxon>Embryophyta</taxon>
        <taxon>Tracheophyta</taxon>
        <taxon>Spermatophyta</taxon>
        <taxon>Magnoliopsida</taxon>
        <taxon>eudicotyledons</taxon>
        <taxon>Gunneridae</taxon>
        <taxon>Pentapetalae</taxon>
        <taxon>rosids</taxon>
        <taxon>fabids</taxon>
        <taxon>Rosales</taxon>
        <taxon>Rosaceae</taxon>
        <taxon>Amygdaloideae</taxon>
        <taxon>Amygdaleae</taxon>
        <taxon>Prunus</taxon>
    </lineage>
</organism>
<proteinExistence type="predicted"/>
<name>A0A314V032_PRUYE</name>
<comment type="caution">
    <text evidence="1">The sequence shown here is derived from an EMBL/GenBank/DDBJ whole genome shotgun (WGS) entry which is preliminary data.</text>
</comment>
<dbReference type="AlphaFoldDB" id="A0A314V032"/>
<protein>
    <submittedName>
        <fullName evidence="1">Uncharacterized protein</fullName>
    </submittedName>
</protein>
<dbReference type="Proteomes" id="UP000250321">
    <property type="component" value="Unassembled WGS sequence"/>
</dbReference>
<evidence type="ECO:0000313" key="1">
    <source>
        <dbReference type="EMBL" id="PQM42496.1"/>
    </source>
</evidence>
<reference evidence="1 2" key="1">
    <citation type="submission" date="2018-02" db="EMBL/GenBank/DDBJ databases">
        <title>Draft genome of wild Prunus yedoensis var. nudiflora.</title>
        <authorList>
            <person name="Baek S."/>
            <person name="Kim J.-H."/>
            <person name="Choi K."/>
            <person name="Kim G.-B."/>
            <person name="Cho A."/>
            <person name="Jang H."/>
            <person name="Shin C.-H."/>
            <person name="Yu H.-J."/>
            <person name="Mun J.-H."/>
        </authorList>
    </citation>
    <scope>NUCLEOTIDE SEQUENCE [LARGE SCALE GENOMIC DNA]</scope>
    <source>
        <strain evidence="2">cv. Jeju island</strain>
        <tissue evidence="1">Leaf</tissue>
    </source>
</reference>
<dbReference type="EMBL" id="PJQY01002812">
    <property type="protein sequence ID" value="PQM42496.1"/>
    <property type="molecule type" value="Genomic_DNA"/>
</dbReference>
<keyword evidence="2" id="KW-1185">Reference proteome</keyword>
<sequence length="124" mass="14528">MEYTNHSYKEQTAFEPELPNFLPLLSSDRGRSLGINIIWWRSHLVSFKCNPIARTMEYTNHSYKERTASKPELSNFLPRLISDRAQNLGITIIWWKESSGEFSVKSNRYNYAIHQPLQFGTNCL</sequence>
<evidence type="ECO:0000313" key="2">
    <source>
        <dbReference type="Proteomes" id="UP000250321"/>
    </source>
</evidence>
<accession>A0A314V032</accession>
<gene>
    <name evidence="1" type="ORF">Pyn_09712</name>
</gene>